<dbReference type="GO" id="GO:0015112">
    <property type="term" value="F:nitrate transmembrane transporter activity"/>
    <property type="evidence" value="ECO:0007669"/>
    <property type="project" value="InterPro"/>
</dbReference>
<evidence type="ECO:0000256" key="7">
    <source>
        <dbReference type="ARBA" id="ARBA00023136"/>
    </source>
</evidence>
<feature type="transmembrane region" description="Helical" evidence="8">
    <location>
        <begin position="159"/>
        <end position="177"/>
    </location>
</feature>
<dbReference type="GO" id="GO:0042128">
    <property type="term" value="P:nitrate assimilation"/>
    <property type="evidence" value="ECO:0007669"/>
    <property type="project" value="UniProtKB-KW"/>
</dbReference>
<evidence type="ECO:0000256" key="5">
    <source>
        <dbReference type="ARBA" id="ARBA00022989"/>
    </source>
</evidence>
<dbReference type="AlphaFoldDB" id="A0A366XSY7"/>
<evidence type="ECO:0000256" key="1">
    <source>
        <dbReference type="ARBA" id="ARBA00004651"/>
    </source>
</evidence>
<feature type="transmembrane region" description="Helical" evidence="8">
    <location>
        <begin position="45"/>
        <end position="61"/>
    </location>
</feature>
<accession>A0A366XSY7</accession>
<keyword evidence="3" id="KW-0813">Transport</keyword>
<comment type="subcellular location">
    <subcellularLocation>
        <location evidence="1">Cell membrane</location>
        <topology evidence="1">Multi-pass membrane protein</topology>
    </subcellularLocation>
</comment>
<feature type="transmembrane region" description="Helical" evidence="8">
    <location>
        <begin position="7"/>
        <end position="25"/>
    </location>
</feature>
<comment type="caution">
    <text evidence="10">The sequence shown here is derived from an EMBL/GenBank/DDBJ whole genome shotgun (WGS) entry which is preliminary data.</text>
</comment>
<sequence length="392" mass="42050">MRGQTSALVFSTLAMIAAFAAWAIISPMASTLQEMYGLTTIEKSFLVAAPVLLGSIMRIPMGILTDRLGGRKVYTMTMLFLVLPMVGAGFANSYQMLLVWALFIGMAGTTFAIAITYVSRWYPSDKQGLVLGITGMGNIGTAIAGFAIPTIVAMYNISWAFWSVAATVGIMAVIFWFSTKELPKPKEGKTFKGALSVLKFNETWILSLFYFLTFGGFVAFSIYLPTLMQDLFAISAVDAGLRAAGFVVIATLVRPIGGHLADRLRTGRLLTVIFSGIFICAFVLAFLINHFPLFSIGCLSIAFLVGAGNGAVFKLVPEISPGNTGAVTGIVGAAGGLGGFFPPIVLGAIRDLTGSYAYGFVLLALFTLLCLIINIRKFDSNKHQPNQVNIRF</sequence>
<evidence type="ECO:0000256" key="3">
    <source>
        <dbReference type="ARBA" id="ARBA00022448"/>
    </source>
</evidence>
<protein>
    <submittedName>
        <fullName evidence="10">MFS transporter</fullName>
    </submittedName>
</protein>
<dbReference type="PROSITE" id="PS50850">
    <property type="entry name" value="MFS"/>
    <property type="match status" value="1"/>
</dbReference>
<feature type="transmembrane region" description="Helical" evidence="8">
    <location>
        <begin position="269"/>
        <end position="288"/>
    </location>
</feature>
<evidence type="ECO:0000313" key="11">
    <source>
        <dbReference type="Proteomes" id="UP000253314"/>
    </source>
</evidence>
<dbReference type="Proteomes" id="UP000253314">
    <property type="component" value="Unassembled WGS sequence"/>
</dbReference>
<feature type="transmembrane region" description="Helical" evidence="8">
    <location>
        <begin position="325"/>
        <end position="349"/>
    </location>
</feature>
<dbReference type="RefSeq" id="WP_113806894.1">
    <property type="nucleotide sequence ID" value="NZ_QOCW01000017.1"/>
</dbReference>
<dbReference type="OrthoDB" id="9773404at2"/>
<evidence type="ECO:0000256" key="4">
    <source>
        <dbReference type="ARBA" id="ARBA00022692"/>
    </source>
</evidence>
<feature type="domain" description="Major facilitator superfamily (MFS) profile" evidence="9">
    <location>
        <begin position="7"/>
        <end position="382"/>
    </location>
</feature>
<dbReference type="PANTHER" id="PTHR23515">
    <property type="entry name" value="HIGH-AFFINITY NITRATE TRANSPORTER 2.3"/>
    <property type="match status" value="1"/>
</dbReference>
<keyword evidence="4 8" id="KW-0812">Transmembrane</keyword>
<dbReference type="InterPro" id="IPR036259">
    <property type="entry name" value="MFS_trans_sf"/>
</dbReference>
<feature type="transmembrane region" description="Helical" evidence="8">
    <location>
        <begin position="129"/>
        <end position="153"/>
    </location>
</feature>
<feature type="transmembrane region" description="Helical" evidence="8">
    <location>
        <begin position="294"/>
        <end position="313"/>
    </location>
</feature>
<feature type="transmembrane region" description="Helical" evidence="8">
    <location>
        <begin position="231"/>
        <end position="257"/>
    </location>
</feature>
<dbReference type="GO" id="GO:0005886">
    <property type="term" value="C:plasma membrane"/>
    <property type="evidence" value="ECO:0007669"/>
    <property type="project" value="UniProtKB-SubCell"/>
</dbReference>
<evidence type="ECO:0000256" key="6">
    <source>
        <dbReference type="ARBA" id="ARBA00023063"/>
    </source>
</evidence>
<gene>
    <name evidence="10" type="ORF">DS031_15020</name>
</gene>
<dbReference type="EMBL" id="QOCW01000017">
    <property type="protein sequence ID" value="RBW68668.1"/>
    <property type="molecule type" value="Genomic_DNA"/>
</dbReference>
<feature type="transmembrane region" description="Helical" evidence="8">
    <location>
        <begin position="97"/>
        <end position="117"/>
    </location>
</feature>
<comment type="similarity">
    <text evidence="2">Belongs to the major facilitator superfamily. Nitrate/nitrite porter (TC 2.A.1.8) family.</text>
</comment>
<keyword evidence="11" id="KW-1185">Reference proteome</keyword>
<keyword evidence="5 8" id="KW-1133">Transmembrane helix</keyword>
<feature type="transmembrane region" description="Helical" evidence="8">
    <location>
        <begin position="204"/>
        <end position="225"/>
    </location>
</feature>
<proteinExistence type="inferred from homology"/>
<dbReference type="InterPro" id="IPR044772">
    <property type="entry name" value="NO3_transporter"/>
</dbReference>
<evidence type="ECO:0000259" key="9">
    <source>
        <dbReference type="PROSITE" id="PS50850"/>
    </source>
</evidence>
<name>A0A366XSY7_9BACI</name>
<feature type="transmembrane region" description="Helical" evidence="8">
    <location>
        <begin position="355"/>
        <end position="375"/>
    </location>
</feature>
<evidence type="ECO:0000256" key="2">
    <source>
        <dbReference type="ARBA" id="ARBA00008432"/>
    </source>
</evidence>
<feature type="transmembrane region" description="Helical" evidence="8">
    <location>
        <begin position="73"/>
        <end position="91"/>
    </location>
</feature>
<dbReference type="Gene3D" id="1.20.1250.20">
    <property type="entry name" value="MFS general substrate transporter like domains"/>
    <property type="match status" value="2"/>
</dbReference>
<dbReference type="InterPro" id="IPR020846">
    <property type="entry name" value="MFS_dom"/>
</dbReference>
<dbReference type="SUPFAM" id="SSF103473">
    <property type="entry name" value="MFS general substrate transporter"/>
    <property type="match status" value="1"/>
</dbReference>
<dbReference type="Pfam" id="PF07690">
    <property type="entry name" value="MFS_1"/>
    <property type="match status" value="1"/>
</dbReference>
<evidence type="ECO:0000256" key="8">
    <source>
        <dbReference type="SAM" id="Phobius"/>
    </source>
</evidence>
<keyword evidence="6" id="KW-0534">Nitrate assimilation</keyword>
<dbReference type="InterPro" id="IPR011701">
    <property type="entry name" value="MFS"/>
</dbReference>
<reference evidence="10 11" key="1">
    <citation type="submission" date="2018-07" db="EMBL/GenBank/DDBJ databases">
        <title>Lottiidibacillus patelloidae gen. nov., sp. nov., isolated from the intestinal tract of a marine limpet and the reclassification of B. taeanensis BH030017T, B. algicola KMM 3737T and B. hwajinpoensis SW-72T as genus Lottiidibacillus.</title>
        <authorList>
            <person name="Liu R."/>
            <person name="Huang Z."/>
        </authorList>
    </citation>
    <scope>NUCLEOTIDE SEQUENCE [LARGE SCALE GENOMIC DNA]</scope>
    <source>
        <strain evidence="10 11">BH030017</strain>
    </source>
</reference>
<keyword evidence="7 8" id="KW-0472">Membrane</keyword>
<organism evidence="10 11">
    <name type="scientific">Bacillus taeanensis</name>
    <dbReference type="NCBI Taxonomy" id="273032"/>
    <lineage>
        <taxon>Bacteria</taxon>
        <taxon>Bacillati</taxon>
        <taxon>Bacillota</taxon>
        <taxon>Bacilli</taxon>
        <taxon>Bacillales</taxon>
        <taxon>Bacillaceae</taxon>
        <taxon>Bacillus</taxon>
    </lineage>
</organism>
<evidence type="ECO:0000313" key="10">
    <source>
        <dbReference type="EMBL" id="RBW68668.1"/>
    </source>
</evidence>